<sequence length="186" mass="20112">MVKYTADGEYVMRIGSPGPSLGNNDTTRLGRPAGLFVDPERNELYVADAYANQRIIVFDAATGEYRRHWGAYGHPPVDTGQPAATPGNYPDKPGPTSFALPHGLRVSSDGLVYVADRPNKRIQIFDRSGRFLTEQVYLAATEGLGSTWDLAFTPDSGQSLVVVADGENNQLHFARLETGEIVGSVG</sequence>
<protein>
    <recommendedName>
        <fullName evidence="8">6-bladed beta-propeller</fullName>
    </recommendedName>
</protein>
<keyword evidence="3" id="KW-0325">Glycoprotein</keyword>
<comment type="caution">
    <text evidence="6">The sequence shown here is derived from an EMBL/GenBank/DDBJ whole genome shotgun (WGS) entry which is preliminary data.</text>
</comment>
<name>A0ABW0FYN7_9CAUL</name>
<keyword evidence="7" id="KW-1185">Reference proteome</keyword>
<keyword evidence="1" id="KW-0732">Signal</keyword>
<evidence type="ECO:0000313" key="7">
    <source>
        <dbReference type="Proteomes" id="UP001596152"/>
    </source>
</evidence>
<dbReference type="Gene3D" id="2.120.10.30">
    <property type="entry name" value="TolB, C-terminal domain"/>
    <property type="match status" value="1"/>
</dbReference>
<organism evidence="6 7">
    <name type="scientific">Brevundimonas staleyi</name>
    <dbReference type="NCBI Taxonomy" id="74326"/>
    <lineage>
        <taxon>Bacteria</taxon>
        <taxon>Pseudomonadati</taxon>
        <taxon>Pseudomonadota</taxon>
        <taxon>Alphaproteobacteria</taxon>
        <taxon>Caulobacterales</taxon>
        <taxon>Caulobacteraceae</taxon>
        <taxon>Brevundimonas</taxon>
    </lineage>
</organism>
<evidence type="ECO:0000313" key="6">
    <source>
        <dbReference type="EMBL" id="MFC5346203.1"/>
    </source>
</evidence>
<reference evidence="7" key="1">
    <citation type="journal article" date="2019" name="Int. J. Syst. Evol. Microbiol.">
        <title>The Global Catalogue of Microorganisms (GCM) 10K type strain sequencing project: providing services to taxonomists for standard genome sequencing and annotation.</title>
        <authorList>
            <consortium name="The Broad Institute Genomics Platform"/>
            <consortium name="The Broad Institute Genome Sequencing Center for Infectious Disease"/>
            <person name="Wu L."/>
            <person name="Ma J."/>
        </authorList>
    </citation>
    <scope>NUCLEOTIDE SEQUENCE [LARGE SCALE GENOMIC DNA]</scope>
    <source>
        <strain evidence="7">JCM 12125</strain>
    </source>
</reference>
<feature type="repeat" description="NHL" evidence="4">
    <location>
        <begin position="87"/>
        <end position="128"/>
    </location>
</feature>
<dbReference type="Pfam" id="PF01436">
    <property type="entry name" value="NHL"/>
    <property type="match status" value="1"/>
</dbReference>
<evidence type="ECO:0000256" key="5">
    <source>
        <dbReference type="SAM" id="MobiDB-lite"/>
    </source>
</evidence>
<evidence type="ECO:0000256" key="3">
    <source>
        <dbReference type="ARBA" id="ARBA00023180"/>
    </source>
</evidence>
<keyword evidence="2" id="KW-0677">Repeat</keyword>
<accession>A0ABW0FYN7</accession>
<proteinExistence type="predicted"/>
<dbReference type="PROSITE" id="PS51125">
    <property type="entry name" value="NHL"/>
    <property type="match status" value="1"/>
</dbReference>
<dbReference type="InterPro" id="IPR001258">
    <property type="entry name" value="NHL_repeat"/>
</dbReference>
<dbReference type="InterPro" id="IPR011042">
    <property type="entry name" value="6-blade_b-propeller_TolB-like"/>
</dbReference>
<gene>
    <name evidence="6" type="ORF">ACFPIE_19990</name>
</gene>
<feature type="region of interest" description="Disordered" evidence="5">
    <location>
        <begin position="74"/>
        <end position="93"/>
    </location>
</feature>
<evidence type="ECO:0000256" key="4">
    <source>
        <dbReference type="PROSITE-ProRule" id="PRU00504"/>
    </source>
</evidence>
<evidence type="ECO:0000256" key="2">
    <source>
        <dbReference type="ARBA" id="ARBA00022737"/>
    </source>
</evidence>
<dbReference type="RefSeq" id="WP_374036719.1">
    <property type="nucleotide sequence ID" value="NZ_CP169082.1"/>
</dbReference>
<evidence type="ECO:0000256" key="1">
    <source>
        <dbReference type="ARBA" id="ARBA00022729"/>
    </source>
</evidence>
<dbReference type="SUPFAM" id="SSF101898">
    <property type="entry name" value="NHL repeat"/>
    <property type="match status" value="1"/>
</dbReference>
<dbReference type="EMBL" id="JBHSLF010000056">
    <property type="protein sequence ID" value="MFC5346203.1"/>
    <property type="molecule type" value="Genomic_DNA"/>
</dbReference>
<dbReference type="PANTHER" id="PTHR10680">
    <property type="entry name" value="PEPTIDYL-GLYCINE ALPHA-AMIDATING MONOOXYGENASE"/>
    <property type="match status" value="1"/>
</dbReference>
<dbReference type="Proteomes" id="UP001596152">
    <property type="component" value="Unassembled WGS sequence"/>
</dbReference>
<evidence type="ECO:0008006" key="8">
    <source>
        <dbReference type="Google" id="ProtNLM"/>
    </source>
</evidence>